<protein>
    <submittedName>
        <fullName evidence="1">Uncharacterized protein</fullName>
    </submittedName>
</protein>
<evidence type="ECO:0000313" key="2">
    <source>
        <dbReference type="Proteomes" id="UP001066276"/>
    </source>
</evidence>
<organism evidence="1 2">
    <name type="scientific">Pleurodeles waltl</name>
    <name type="common">Iberian ribbed newt</name>
    <dbReference type="NCBI Taxonomy" id="8319"/>
    <lineage>
        <taxon>Eukaryota</taxon>
        <taxon>Metazoa</taxon>
        <taxon>Chordata</taxon>
        <taxon>Craniata</taxon>
        <taxon>Vertebrata</taxon>
        <taxon>Euteleostomi</taxon>
        <taxon>Amphibia</taxon>
        <taxon>Batrachia</taxon>
        <taxon>Caudata</taxon>
        <taxon>Salamandroidea</taxon>
        <taxon>Salamandridae</taxon>
        <taxon>Pleurodelinae</taxon>
        <taxon>Pleurodeles</taxon>
    </lineage>
</organism>
<gene>
    <name evidence="1" type="ORF">NDU88_005452</name>
</gene>
<reference evidence="1" key="1">
    <citation type="journal article" date="2022" name="bioRxiv">
        <title>Sequencing and chromosome-scale assembly of the giantPleurodeles waltlgenome.</title>
        <authorList>
            <person name="Brown T."/>
            <person name="Elewa A."/>
            <person name="Iarovenko S."/>
            <person name="Subramanian E."/>
            <person name="Araus A.J."/>
            <person name="Petzold A."/>
            <person name="Susuki M."/>
            <person name="Suzuki K.-i.T."/>
            <person name="Hayashi T."/>
            <person name="Toyoda A."/>
            <person name="Oliveira C."/>
            <person name="Osipova E."/>
            <person name="Leigh N.D."/>
            <person name="Simon A."/>
            <person name="Yun M.H."/>
        </authorList>
    </citation>
    <scope>NUCLEOTIDE SEQUENCE</scope>
    <source>
        <strain evidence="1">20211129_DDA</strain>
        <tissue evidence="1">Liver</tissue>
    </source>
</reference>
<comment type="caution">
    <text evidence="1">The sequence shown here is derived from an EMBL/GenBank/DDBJ whole genome shotgun (WGS) entry which is preliminary data.</text>
</comment>
<dbReference type="AlphaFoldDB" id="A0AAV7PI56"/>
<proteinExistence type="predicted"/>
<keyword evidence="2" id="KW-1185">Reference proteome</keyword>
<dbReference type="EMBL" id="JANPWB010000011">
    <property type="protein sequence ID" value="KAJ1127046.1"/>
    <property type="molecule type" value="Genomic_DNA"/>
</dbReference>
<accession>A0AAV7PI56</accession>
<name>A0AAV7PI56_PLEWA</name>
<evidence type="ECO:0000313" key="1">
    <source>
        <dbReference type="EMBL" id="KAJ1127046.1"/>
    </source>
</evidence>
<dbReference type="Proteomes" id="UP001066276">
    <property type="component" value="Chromosome 7"/>
</dbReference>
<sequence>MRATSPAGGSAPEAHNLVLRAPYTWEATPILSWERALLQEDRSPLTWANSSGGTGIPPEAFVLACPPPSRPAICFLPAASARKPNSTRRHCFSDAQGTDKSASFLSVKFLIRELGLSYALLFLVRLRMQAEDKTYFFVDSSTMWEGMKSYDAGATRLVPLDPHPSTHLGRRWSIRWEST</sequence>